<dbReference type="PANTHER" id="PTHR30349">
    <property type="entry name" value="PHAGE INTEGRASE-RELATED"/>
    <property type="match status" value="1"/>
</dbReference>
<dbReference type="Pfam" id="PF00589">
    <property type="entry name" value="Phage_integrase"/>
    <property type="match status" value="1"/>
</dbReference>
<dbReference type="InterPro" id="IPR013762">
    <property type="entry name" value="Integrase-like_cat_sf"/>
</dbReference>
<protein>
    <submittedName>
        <fullName evidence="6">Site-specific integrase</fullName>
    </submittedName>
</protein>
<dbReference type="PANTHER" id="PTHR30349:SF41">
    <property type="entry name" value="INTEGRASE_RECOMBINASE PROTEIN MJ0367-RELATED"/>
    <property type="match status" value="1"/>
</dbReference>
<gene>
    <name evidence="6" type="ORF">M4486_18405</name>
</gene>
<evidence type="ECO:0000256" key="2">
    <source>
        <dbReference type="ARBA" id="ARBA00023125"/>
    </source>
</evidence>
<name>A0ABY4N6W1_9MICO</name>
<dbReference type="PROSITE" id="PS51898">
    <property type="entry name" value="TYR_RECOMBINASE"/>
    <property type="match status" value="1"/>
</dbReference>
<evidence type="ECO:0000259" key="5">
    <source>
        <dbReference type="PROSITE" id="PS51898"/>
    </source>
</evidence>
<dbReference type="InterPro" id="IPR002104">
    <property type="entry name" value="Integrase_catalytic"/>
</dbReference>
<evidence type="ECO:0000313" key="6">
    <source>
        <dbReference type="EMBL" id="UQN29576.1"/>
    </source>
</evidence>
<organism evidence="6 7">
    <name type="scientific">Brachybacterium kimchii</name>
    <dbReference type="NCBI Taxonomy" id="2942909"/>
    <lineage>
        <taxon>Bacteria</taxon>
        <taxon>Bacillati</taxon>
        <taxon>Actinomycetota</taxon>
        <taxon>Actinomycetes</taxon>
        <taxon>Micrococcales</taxon>
        <taxon>Dermabacteraceae</taxon>
        <taxon>Brachybacterium</taxon>
    </lineage>
</organism>
<evidence type="ECO:0000256" key="4">
    <source>
        <dbReference type="SAM" id="MobiDB-lite"/>
    </source>
</evidence>
<dbReference type="SUPFAM" id="SSF56349">
    <property type="entry name" value="DNA breaking-rejoining enzymes"/>
    <property type="match status" value="1"/>
</dbReference>
<dbReference type="InterPro" id="IPR050090">
    <property type="entry name" value="Tyrosine_recombinase_XerCD"/>
</dbReference>
<evidence type="ECO:0000313" key="7">
    <source>
        <dbReference type="Proteomes" id="UP001055868"/>
    </source>
</evidence>
<dbReference type="Gene3D" id="1.10.443.10">
    <property type="entry name" value="Intergrase catalytic core"/>
    <property type="match status" value="1"/>
</dbReference>
<dbReference type="CDD" id="cd01189">
    <property type="entry name" value="INT_ICEBs1_C_like"/>
    <property type="match status" value="1"/>
</dbReference>
<keyword evidence="2" id="KW-0238">DNA-binding</keyword>
<dbReference type="Gene3D" id="1.10.150.130">
    <property type="match status" value="1"/>
</dbReference>
<comment type="similarity">
    <text evidence="1">Belongs to the 'phage' integrase family.</text>
</comment>
<keyword evidence="3" id="KW-0233">DNA recombination</keyword>
<keyword evidence="7" id="KW-1185">Reference proteome</keyword>
<sequence>MQLVTALVYVAHMARTPLAPAQTGNVSVTAFSGTGVKLESGPITRRVPGATVYQARARAGIAEGDTRQVQGPRASTPTKARQGLEARVADLVAEAKEQAEAKKYAGIPREWTAFARNHREYVLSDDADYSDGTQRIYREGLDNHFLSQGHRFDGRRLDSITHGELKDWLQDIANERGDGAAHTARSLVGMIYRRALTYGVVVADPAARLGKVKRSRRTAQRLQREAEETAKAEGKALEVPKDHQRALSHEDLERLFAYLEQSKVAQRNMLLPIARLMFGTGLRIGEVLALTWEHVHLEAAQPAVTVAATVARKDGEGLYLQDHTKTATGMRRVPISPSLAKMLREAKATDRARAKLEPTWNTLGLVFPSERGTIRDRSNVHNRFRKAFDHESVRLPWATPHVFRRTYATTLLLLGRSPLEVAALLGHTDPSFTLKVYGDWQSTPDIAGSVLEELFTITPDTNPVTKAVTEGGELAQLEA</sequence>
<evidence type="ECO:0000256" key="3">
    <source>
        <dbReference type="ARBA" id="ARBA00023172"/>
    </source>
</evidence>
<feature type="region of interest" description="Disordered" evidence="4">
    <location>
        <begin position="214"/>
        <end position="243"/>
    </location>
</feature>
<feature type="compositionally biased region" description="Basic and acidic residues" evidence="4">
    <location>
        <begin position="222"/>
        <end position="243"/>
    </location>
</feature>
<dbReference type="Proteomes" id="UP001055868">
    <property type="component" value="Chromosome"/>
</dbReference>
<reference evidence="6" key="1">
    <citation type="submission" date="2022-05" db="EMBL/GenBank/DDBJ databases">
        <title>Genomic analysis of Brachybacterium sp. CBA3104.</title>
        <authorList>
            <person name="Roh S.W."/>
            <person name="Kim Y.B."/>
            <person name="Kim Y."/>
        </authorList>
    </citation>
    <scope>NUCLEOTIDE SEQUENCE</scope>
    <source>
        <strain evidence="6">CBA3104</strain>
    </source>
</reference>
<proteinExistence type="inferred from homology"/>
<accession>A0ABY4N6W1</accession>
<dbReference type="EMBL" id="CP097218">
    <property type="protein sequence ID" value="UQN29576.1"/>
    <property type="molecule type" value="Genomic_DNA"/>
</dbReference>
<dbReference type="InterPro" id="IPR010998">
    <property type="entry name" value="Integrase_recombinase_N"/>
</dbReference>
<feature type="domain" description="Tyr recombinase" evidence="5">
    <location>
        <begin position="242"/>
        <end position="452"/>
    </location>
</feature>
<evidence type="ECO:0000256" key="1">
    <source>
        <dbReference type="ARBA" id="ARBA00008857"/>
    </source>
</evidence>
<dbReference type="InterPro" id="IPR011010">
    <property type="entry name" value="DNA_brk_join_enz"/>
</dbReference>
<dbReference type="RefSeq" id="WP_249478769.1">
    <property type="nucleotide sequence ID" value="NZ_CP097218.1"/>
</dbReference>